<evidence type="ECO:0000313" key="1">
    <source>
        <dbReference type="EMBL" id="GIX92894.1"/>
    </source>
</evidence>
<protein>
    <submittedName>
        <fullName evidence="1">Uncharacterized protein</fullName>
    </submittedName>
</protein>
<organism evidence="1 2">
    <name type="scientific">Caerostris extrusa</name>
    <name type="common">Bark spider</name>
    <name type="synonym">Caerostris bankana</name>
    <dbReference type="NCBI Taxonomy" id="172846"/>
    <lineage>
        <taxon>Eukaryota</taxon>
        <taxon>Metazoa</taxon>
        <taxon>Ecdysozoa</taxon>
        <taxon>Arthropoda</taxon>
        <taxon>Chelicerata</taxon>
        <taxon>Arachnida</taxon>
        <taxon>Araneae</taxon>
        <taxon>Araneomorphae</taxon>
        <taxon>Entelegynae</taxon>
        <taxon>Araneoidea</taxon>
        <taxon>Araneidae</taxon>
        <taxon>Caerostris</taxon>
    </lineage>
</organism>
<comment type="caution">
    <text evidence="1">The sequence shown here is derived from an EMBL/GenBank/DDBJ whole genome shotgun (WGS) entry which is preliminary data.</text>
</comment>
<evidence type="ECO:0000313" key="2">
    <source>
        <dbReference type="Proteomes" id="UP001054945"/>
    </source>
</evidence>
<accession>A0AAV4PAF5</accession>
<name>A0AAV4PAF5_CAEEX</name>
<keyword evidence="2" id="KW-1185">Reference proteome</keyword>
<reference evidence="1 2" key="1">
    <citation type="submission" date="2021-06" db="EMBL/GenBank/DDBJ databases">
        <title>Caerostris extrusa draft genome.</title>
        <authorList>
            <person name="Kono N."/>
            <person name="Arakawa K."/>
        </authorList>
    </citation>
    <scope>NUCLEOTIDE SEQUENCE [LARGE SCALE GENOMIC DNA]</scope>
</reference>
<dbReference type="AlphaFoldDB" id="A0AAV4PAF5"/>
<gene>
    <name evidence="1" type="ORF">CEXT_451821</name>
</gene>
<dbReference type="EMBL" id="BPLR01021721">
    <property type="protein sequence ID" value="GIX92894.1"/>
    <property type="molecule type" value="Genomic_DNA"/>
</dbReference>
<sequence>MASFGATLVIGHHFYFSSFLHRTPRFPTQNRIHFLGKKKKTPYVGRTLPSSGRRLCITESPCPFACGGQDLDISIPPDTSWLDPADTPQTP</sequence>
<dbReference type="Proteomes" id="UP001054945">
    <property type="component" value="Unassembled WGS sequence"/>
</dbReference>
<proteinExistence type="predicted"/>